<dbReference type="PANTHER" id="PTHR38340">
    <property type="entry name" value="S-LAYER PROTEIN"/>
    <property type="match status" value="1"/>
</dbReference>
<dbReference type="PROSITE" id="PS00330">
    <property type="entry name" value="HEMOLYSIN_CALCIUM"/>
    <property type="match status" value="6"/>
</dbReference>
<dbReference type="EMBL" id="JAAOMA010000065">
    <property type="protein sequence ID" value="NHR08503.1"/>
    <property type="molecule type" value="Genomic_DNA"/>
</dbReference>
<keyword evidence="6" id="KW-1185">Reference proteome</keyword>
<dbReference type="PRINTS" id="PR00313">
    <property type="entry name" value="CABNDNGRPT"/>
</dbReference>
<gene>
    <name evidence="5" type="ORF">HA052_25265</name>
</gene>
<accession>A0ABX0LH12</accession>
<evidence type="ECO:0000256" key="2">
    <source>
        <dbReference type="ARBA" id="ARBA00022525"/>
    </source>
</evidence>
<comment type="caution">
    <text evidence="5">The sequence shown here is derived from an EMBL/GenBank/DDBJ whole genome shotgun (WGS) entry which is preliminary data.</text>
</comment>
<evidence type="ECO:0000259" key="4">
    <source>
        <dbReference type="Pfam" id="PF06594"/>
    </source>
</evidence>
<feature type="domain" description="Haemolysin-type calcium binding-related" evidence="4">
    <location>
        <begin position="749"/>
        <end position="786"/>
    </location>
</feature>
<dbReference type="Gene3D" id="2.150.10.10">
    <property type="entry name" value="Serralysin-like metalloprotease, C-terminal"/>
    <property type="match status" value="3"/>
</dbReference>
<name>A0ABX0LH12_9NEIS</name>
<sequence length="826" mass="88655">MWDHDGDGIRTASGWVKSDDGFLVLDRNGNGLIDDGSELFGDRTKLANGELAKNGFAALADLDSNGDGKVDAADQQFAALRVWRDLNGDGVSSADELFTLEQLGIKALNTGFSNSNQALNGNNVLVQQGTYVKADGGSGQMGDVNLAFDPLHSRYQNPVPLNDTQKALPTLQGYGRLRELREAAALSPALGALLTQYQQADTRKQQMDLLPQLLLEWAKTDPQWSNDEGLFSTVWAPAPDGSTAVTPGQLPSLNWNLNNETFDATPLKILYAFSGEPIQKVYLASRAEYERVVAAANALQDQLFKALLPQTLLKPYLDQIELKFGGKGIVLDFAKVDIAMGRRIDANWREAMLDIKDLQQTSGMQEWNWRQHLSHLAASSGYSDEFMSTASAMWQINIVAGAGQVNGSGANDWVIGGIGNDTLNGGDGNDVLEGGDGDDVLNGGMGTDTLRGGAGNDVLTTDWSYWDNTFEGGTGDDTITGSYARDTYLFNLGDGRDVITDNAGSYRNHADWDANYRDELRFGSGIRAEDVKTVKDGNDLLFLVGSGGDSVRVKNWFADKAYWIERVTFADGSEWNARQITYEQVLAGGSGNDTLSVVAGSSALLQGGAGDDVLNGWNGNDTLLGGAGNDTLNGGDGNDVLEGGDGDDVLNGGMGTDTLRGGAGNDVLTTDWSYWDNTFEGGTGDDTITGSYARDTYLFNLGDGHDVITDNAGNYRNHADWDASFRDELRFGSGINADQLWFRRSGDSLELSVIGSDDKVTVNHWFADKAYQIELIKTGDGKTLAASQVQALVDAMAAFNPPAGGQSALPADYQASLQPVLASSWH</sequence>
<dbReference type="RefSeq" id="WP_166454139.1">
    <property type="nucleotide sequence ID" value="NZ_JAAOMA010000065.1"/>
</dbReference>
<dbReference type="InterPro" id="IPR010566">
    <property type="entry name" value="Haemolys_ca-bd"/>
</dbReference>
<protein>
    <recommendedName>
        <fullName evidence="4">Haemolysin-type calcium binding-related domain-containing protein</fullName>
    </recommendedName>
</protein>
<feature type="domain" description="Haemolysin-type calcium binding-related" evidence="4">
    <location>
        <begin position="539"/>
        <end position="577"/>
    </location>
</feature>
<evidence type="ECO:0000313" key="6">
    <source>
        <dbReference type="Proteomes" id="UP001515641"/>
    </source>
</evidence>
<reference evidence="5 6" key="1">
    <citation type="submission" date="2020-03" db="EMBL/GenBank/DDBJ databases">
        <title>Draft genome sequence of environmentally isolated cultures.</title>
        <authorList>
            <person name="Wilson H.S."/>
            <person name="De Leon M.E."/>
        </authorList>
    </citation>
    <scope>NUCLEOTIDE SEQUENCE [LARGE SCALE GENOMIC DNA]</scope>
    <source>
        <strain evidence="5 6">HSC-31F16</strain>
    </source>
</reference>
<keyword evidence="3" id="KW-0106">Calcium</keyword>
<proteinExistence type="predicted"/>
<organism evidence="5 6">
    <name type="scientific">Chromobacterium fluminis</name>
    <dbReference type="NCBI Taxonomy" id="3044269"/>
    <lineage>
        <taxon>Bacteria</taxon>
        <taxon>Pseudomonadati</taxon>
        <taxon>Pseudomonadota</taxon>
        <taxon>Betaproteobacteria</taxon>
        <taxon>Neisseriales</taxon>
        <taxon>Chromobacteriaceae</taxon>
        <taxon>Chromobacterium</taxon>
    </lineage>
</organism>
<evidence type="ECO:0000313" key="5">
    <source>
        <dbReference type="EMBL" id="NHR08503.1"/>
    </source>
</evidence>
<dbReference type="Pfam" id="PF00353">
    <property type="entry name" value="HemolysinCabind"/>
    <property type="match status" value="5"/>
</dbReference>
<dbReference type="InterPro" id="IPR018511">
    <property type="entry name" value="Hemolysin-typ_Ca-bd_CS"/>
</dbReference>
<dbReference type="PANTHER" id="PTHR38340:SF1">
    <property type="entry name" value="S-LAYER PROTEIN"/>
    <property type="match status" value="1"/>
</dbReference>
<dbReference type="InterPro" id="IPR001343">
    <property type="entry name" value="Hemolysn_Ca-bd"/>
</dbReference>
<dbReference type="Pfam" id="PF06594">
    <property type="entry name" value="HCBP_related"/>
    <property type="match status" value="2"/>
</dbReference>
<keyword evidence="2" id="KW-0964">Secreted</keyword>
<evidence type="ECO:0000256" key="1">
    <source>
        <dbReference type="ARBA" id="ARBA00004613"/>
    </source>
</evidence>
<dbReference type="InterPro" id="IPR011049">
    <property type="entry name" value="Serralysin-like_metalloprot_C"/>
</dbReference>
<comment type="subcellular location">
    <subcellularLocation>
        <location evidence="1">Secreted</location>
    </subcellularLocation>
</comment>
<dbReference type="SUPFAM" id="SSF51120">
    <property type="entry name" value="beta-Roll"/>
    <property type="match status" value="2"/>
</dbReference>
<dbReference type="Proteomes" id="UP001515641">
    <property type="component" value="Unassembled WGS sequence"/>
</dbReference>
<evidence type="ECO:0000256" key="3">
    <source>
        <dbReference type="ARBA" id="ARBA00022837"/>
    </source>
</evidence>
<dbReference type="InterPro" id="IPR050557">
    <property type="entry name" value="RTX_toxin/Mannuronan_C5-epim"/>
</dbReference>